<dbReference type="EMBL" id="BK016159">
    <property type="protein sequence ID" value="DAF98991.1"/>
    <property type="molecule type" value="Genomic_DNA"/>
</dbReference>
<dbReference type="InterPro" id="IPR045455">
    <property type="entry name" value="NrS-1_pol-like_helicase"/>
</dbReference>
<dbReference type="SUPFAM" id="SSF52540">
    <property type="entry name" value="P-loop containing nucleoside triphosphate hydrolases"/>
    <property type="match status" value="1"/>
</dbReference>
<dbReference type="Pfam" id="PF13155">
    <property type="entry name" value="Toprim_2"/>
    <property type="match status" value="1"/>
</dbReference>
<sequence length="812" mass="91476">MIPTIKSRISCVEYAQRAGLPIRKSGDRCISPLRSGADNKSAFVVYDSFFYDFVAHMGGDVIDLCAMLKHDGDKRRAIYDLAKQTGVTTPAMRDWVTATQNLNGQIQRWHNNLTPAVRDYLHARRISDDTITALKIGFTGGGEQDGYASGRVSIPYWKNGYIYGYVARALNPDQTPKYLKRRNDDLSDSGAPWGLQTLGDTTKPLVIAEGAFDALSFAQEKFPVLATMGGYFSTEQLKTVLSAAKPYPSVILTFDNDNAGSGFTVRMARELFSHNIRFTVATIPRPSKDVSDYYTAGGYLSTLISSAQDGLEFLADAITDPDEFKKFAYRAARYTDSPELARMFHVVSQRDNFNPVWLSEVRKNCSRPPSEDFIARQVTAHRKLLYRENVGFYEYTAGCWRFRDDTQIKSYIGDELGTYRTGSKLNSILGIVKTDCLTDAEFDKAPVFNFINGTLELSSHPPVFREHRPEDYCSIQASYPYDPNARSPEWEKFILDVCADDEMRATLLQEIAGYVLFPDCSLEKIFVLQGSGGNGKSVYLSILSDVYGRENVSSVTASGICDNFQRIYLSTSLMNVASEIKSNLSGSEEYLKQIASGDLISACYKSKNFVQFTSRSKLIFATNGQLKSSDTSDGLLRRLCIVNFSQSFVDYPTKPNERKRDTELLPKLRDNLPAIFNWCYEGFHILQVVREFVEMEDEIDAKTEFIRASNPLIMFLEDMNYHGQHSRDAIYNDYKAWCIQAGHNQASRRSVISGIRQLARDTIVETKVRQGNQFIRMFQFPVAESVADNAPPVAESTQMTLVNSDTTWEELH</sequence>
<dbReference type="GO" id="GO:0003677">
    <property type="term" value="F:DNA binding"/>
    <property type="evidence" value="ECO:0007669"/>
    <property type="project" value="InterPro"/>
</dbReference>
<dbReference type="PANTHER" id="PTHR30313">
    <property type="entry name" value="DNA PRIMASE"/>
    <property type="match status" value="1"/>
</dbReference>
<evidence type="ECO:0000259" key="1">
    <source>
        <dbReference type="Pfam" id="PF08706"/>
    </source>
</evidence>
<dbReference type="InterPro" id="IPR006500">
    <property type="entry name" value="Helicase_put_C_phage/plasmid"/>
</dbReference>
<dbReference type="InterPro" id="IPR036977">
    <property type="entry name" value="DNA_primase_Znf_CHC2"/>
</dbReference>
<dbReference type="Gene3D" id="3.40.1360.10">
    <property type="match status" value="1"/>
</dbReference>
<dbReference type="SUPFAM" id="SSF57783">
    <property type="entry name" value="Zinc beta-ribbon"/>
    <property type="match status" value="1"/>
</dbReference>
<dbReference type="PANTHER" id="PTHR30313:SF2">
    <property type="entry name" value="DNA PRIMASE"/>
    <property type="match status" value="1"/>
</dbReference>
<evidence type="ECO:0000259" key="2">
    <source>
        <dbReference type="Pfam" id="PF19263"/>
    </source>
</evidence>
<dbReference type="InterPro" id="IPR027417">
    <property type="entry name" value="P-loop_NTPase"/>
</dbReference>
<protein>
    <submittedName>
        <fullName evidence="3">DsDNA helicase</fullName>
    </submittedName>
</protein>
<keyword evidence="3" id="KW-0378">Hydrolase</keyword>
<proteinExistence type="predicted"/>
<dbReference type="SUPFAM" id="SSF56731">
    <property type="entry name" value="DNA primase core"/>
    <property type="match status" value="1"/>
</dbReference>
<keyword evidence="3" id="KW-0067">ATP-binding</keyword>
<dbReference type="GO" id="GO:0004386">
    <property type="term" value="F:helicase activity"/>
    <property type="evidence" value="ECO:0007669"/>
    <property type="project" value="UniProtKB-KW"/>
</dbReference>
<organism evidence="3">
    <name type="scientific">Siphoviridae sp. ctDmR33</name>
    <dbReference type="NCBI Taxonomy" id="2825389"/>
    <lineage>
        <taxon>Viruses</taxon>
        <taxon>Duplodnaviria</taxon>
        <taxon>Heunggongvirae</taxon>
        <taxon>Uroviricota</taxon>
        <taxon>Caudoviricetes</taxon>
    </lineage>
</organism>
<dbReference type="InterPro" id="IPR034154">
    <property type="entry name" value="TOPRIM_DnaG/twinkle"/>
</dbReference>
<dbReference type="Gene3D" id="3.40.50.300">
    <property type="entry name" value="P-loop containing nucleotide triphosphate hydrolases"/>
    <property type="match status" value="1"/>
</dbReference>
<reference evidence="3" key="1">
    <citation type="journal article" date="2021" name="Proc. Natl. Acad. Sci. U.S.A.">
        <title>A Catalog of Tens of Thousands of Viruses from Human Metagenomes Reveals Hidden Associations with Chronic Diseases.</title>
        <authorList>
            <person name="Tisza M.J."/>
            <person name="Buck C.B."/>
        </authorList>
    </citation>
    <scope>NUCLEOTIDE SEQUENCE</scope>
    <source>
        <strain evidence="3">CtDmR33</strain>
    </source>
</reference>
<feature type="domain" description="Bacteriophage/plasmid primase P4 C-terminal" evidence="1">
    <location>
        <begin position="384"/>
        <end position="498"/>
    </location>
</feature>
<dbReference type="InterPro" id="IPR014818">
    <property type="entry name" value="Phage/plasmid_primase_P4_C"/>
</dbReference>
<name>A0A8S5UWY2_9CAUD</name>
<dbReference type="CDD" id="cd01029">
    <property type="entry name" value="TOPRIM_primases"/>
    <property type="match status" value="1"/>
</dbReference>
<keyword evidence="3" id="KW-0547">Nucleotide-binding</keyword>
<dbReference type="Pfam" id="PF08706">
    <property type="entry name" value="D5_N"/>
    <property type="match status" value="1"/>
</dbReference>
<dbReference type="InterPro" id="IPR050219">
    <property type="entry name" value="DnaG_primase"/>
</dbReference>
<dbReference type="GO" id="GO:0008270">
    <property type="term" value="F:zinc ion binding"/>
    <property type="evidence" value="ECO:0007669"/>
    <property type="project" value="InterPro"/>
</dbReference>
<dbReference type="NCBIfam" id="TIGR01613">
    <property type="entry name" value="primase_Cterm"/>
    <property type="match status" value="1"/>
</dbReference>
<evidence type="ECO:0000313" key="3">
    <source>
        <dbReference type="EMBL" id="DAF98991.1"/>
    </source>
</evidence>
<dbReference type="Pfam" id="PF19263">
    <property type="entry name" value="DUF5906"/>
    <property type="match status" value="1"/>
</dbReference>
<feature type="domain" description="NrS-1 polymerase-like helicase" evidence="2">
    <location>
        <begin position="528"/>
        <end position="638"/>
    </location>
</feature>
<keyword evidence="3" id="KW-0347">Helicase</keyword>
<dbReference type="Gene3D" id="3.90.580.10">
    <property type="entry name" value="Zinc finger, CHC2-type domain"/>
    <property type="match status" value="1"/>
</dbReference>
<dbReference type="GO" id="GO:0006269">
    <property type="term" value="P:DNA replication, synthesis of primer"/>
    <property type="evidence" value="ECO:0007669"/>
    <property type="project" value="TreeGrafter"/>
</dbReference>
<accession>A0A8S5UWY2</accession>